<evidence type="ECO:0000313" key="4">
    <source>
        <dbReference type="Proteomes" id="UP000305778"/>
    </source>
</evidence>
<dbReference type="AlphaFoldDB" id="A0A4U0SLU7"/>
<protein>
    <submittedName>
        <fullName evidence="3">Uncharacterized protein</fullName>
    </submittedName>
</protein>
<dbReference type="EMBL" id="SUMC01000017">
    <property type="protein sequence ID" value="TKA10028.1"/>
    <property type="molecule type" value="Genomic_DNA"/>
</dbReference>
<evidence type="ECO:0000313" key="3">
    <source>
        <dbReference type="EMBL" id="TKA10028.1"/>
    </source>
</evidence>
<evidence type="ECO:0000256" key="1">
    <source>
        <dbReference type="SAM" id="MobiDB-lite"/>
    </source>
</evidence>
<keyword evidence="4" id="KW-1185">Reference proteome</keyword>
<accession>A0A4U0SLU7</accession>
<evidence type="ECO:0000256" key="2">
    <source>
        <dbReference type="SAM" id="Phobius"/>
    </source>
</evidence>
<organism evidence="3 4">
    <name type="scientific">Actinacidiphila oryziradicis</name>
    <dbReference type="NCBI Taxonomy" id="2571141"/>
    <lineage>
        <taxon>Bacteria</taxon>
        <taxon>Bacillati</taxon>
        <taxon>Actinomycetota</taxon>
        <taxon>Actinomycetes</taxon>
        <taxon>Kitasatosporales</taxon>
        <taxon>Streptomycetaceae</taxon>
        <taxon>Actinacidiphila</taxon>
    </lineage>
</organism>
<feature type="compositionally biased region" description="Pro residues" evidence="1">
    <location>
        <begin position="149"/>
        <end position="158"/>
    </location>
</feature>
<dbReference type="RefSeq" id="WP_136725109.1">
    <property type="nucleotide sequence ID" value="NZ_SUMC01000017.1"/>
</dbReference>
<feature type="transmembrane region" description="Helical" evidence="2">
    <location>
        <begin position="55"/>
        <end position="76"/>
    </location>
</feature>
<dbReference type="Proteomes" id="UP000305778">
    <property type="component" value="Unassembled WGS sequence"/>
</dbReference>
<comment type="caution">
    <text evidence="3">The sequence shown here is derived from an EMBL/GenBank/DDBJ whole genome shotgun (WGS) entry which is preliminary data.</text>
</comment>
<keyword evidence="2" id="KW-0472">Membrane</keyword>
<sequence length="182" mass="19854">MSAPGLVPPPPPGPKPRGARGVIALRVLFVAIPLLSMGFLAWVSMLQLALVRRRVLHWVLFALVLGLTVGFFSMISGDENDNGWQSNTGIAGVVFFWLVTPVYFLVMDIHGTRNRPGPPPAPLTAPYPYAQPLQPASPYAYNPYRDAPAPVPAPPPAHPRIDQVRAELDELSALLRKQEGEH</sequence>
<keyword evidence="2" id="KW-1133">Transmembrane helix</keyword>
<name>A0A4U0SLU7_9ACTN</name>
<keyword evidence="2" id="KW-0812">Transmembrane</keyword>
<gene>
    <name evidence="3" type="ORF">FCI23_19030</name>
</gene>
<feature type="transmembrane region" description="Helical" evidence="2">
    <location>
        <begin position="23"/>
        <end position="43"/>
    </location>
</feature>
<dbReference type="OrthoDB" id="3874249at2"/>
<reference evidence="3 4" key="1">
    <citation type="submission" date="2019-04" db="EMBL/GenBank/DDBJ databases">
        <title>Streptomyces oryziradicis sp. nov., a novel actinomycete isolated from rhizosphere soil of rice (Oryza sativa L.).</title>
        <authorList>
            <person name="Li C."/>
        </authorList>
    </citation>
    <scope>NUCLEOTIDE SEQUENCE [LARGE SCALE GENOMIC DNA]</scope>
    <source>
        <strain evidence="3 4">NEAU-C40</strain>
    </source>
</reference>
<feature type="region of interest" description="Disordered" evidence="1">
    <location>
        <begin position="138"/>
        <end position="162"/>
    </location>
</feature>
<proteinExistence type="predicted"/>
<feature type="transmembrane region" description="Helical" evidence="2">
    <location>
        <begin position="88"/>
        <end position="106"/>
    </location>
</feature>